<dbReference type="GO" id="GO:0090297">
    <property type="term" value="P:positive regulation of mitochondrial DNA replication"/>
    <property type="evidence" value="ECO:0000318"/>
    <property type="project" value="GO_Central"/>
</dbReference>
<dbReference type="GO" id="GO:0003697">
    <property type="term" value="F:single-stranded DNA binding"/>
    <property type="evidence" value="ECO:0000318"/>
    <property type="project" value="GO_Central"/>
</dbReference>
<keyword evidence="3" id="KW-1185">Reference proteome</keyword>
<dbReference type="GO" id="GO:0042645">
    <property type="term" value="C:mitochondrial nucleoid"/>
    <property type="evidence" value="ECO:0000318"/>
    <property type="project" value="GO_Central"/>
</dbReference>
<evidence type="ECO:0000256" key="1">
    <source>
        <dbReference type="SAM" id="MobiDB-lite"/>
    </source>
</evidence>
<sequence>MWRDELEKGMGGRVSNVNLNQSSAHGSPKSSEPERETLQKCAKRSSQEEANITFVAGIAKGDEYVEQSWKDLLTSPHEWWDIRSQVDNPKGASFERKKNGELLYIDHATPKWIQEKLEGMAFDKKTTVEGGKGSMIKNGDSVLNSWRELASDPKQWWDYRSSKLNGLVNPKHPDFKRKDGDVALWLNKAPRWILSELEKLEFDVQIPKSKQVKQHKGDANWTDLVGHPNKWWDNRLNKKNERYPDFKHKETGVGLWLSNSPTWVLSELPPMKGDKNAATSN</sequence>
<gene>
    <name evidence="2" type="ORF">RCOM_1716690</name>
</gene>
<dbReference type="GO" id="GO:0008047">
    <property type="term" value="F:enzyme activator activity"/>
    <property type="evidence" value="ECO:0000318"/>
    <property type="project" value="GO_Central"/>
</dbReference>
<accession>B9SU57</accession>
<evidence type="ECO:0000313" key="2">
    <source>
        <dbReference type="EMBL" id="EEF32864.1"/>
    </source>
</evidence>
<dbReference type="PANTHER" id="PTHR10302:SF0">
    <property type="entry name" value="SINGLE-STRANDED DNA-BINDING PROTEIN, MITOCHONDRIAL"/>
    <property type="match status" value="1"/>
</dbReference>
<protein>
    <submittedName>
        <fullName evidence="2">Uncharacterized protein</fullName>
    </submittedName>
</protein>
<dbReference type="EMBL" id="EQ974140">
    <property type="protein sequence ID" value="EEF32864.1"/>
    <property type="molecule type" value="Genomic_DNA"/>
</dbReference>
<dbReference type="InParanoid" id="B9SU57"/>
<dbReference type="Proteomes" id="UP000008311">
    <property type="component" value="Unassembled WGS sequence"/>
</dbReference>
<name>B9SU57_RICCO</name>
<reference evidence="3" key="1">
    <citation type="journal article" date="2010" name="Nat. Biotechnol.">
        <title>Draft genome sequence of the oilseed species Ricinus communis.</title>
        <authorList>
            <person name="Chan A.P."/>
            <person name="Crabtree J."/>
            <person name="Zhao Q."/>
            <person name="Lorenzi H."/>
            <person name="Orvis J."/>
            <person name="Puiu D."/>
            <person name="Melake-Berhan A."/>
            <person name="Jones K.M."/>
            <person name="Redman J."/>
            <person name="Chen G."/>
            <person name="Cahoon E.B."/>
            <person name="Gedil M."/>
            <person name="Stanke M."/>
            <person name="Haas B.J."/>
            <person name="Wortman J.R."/>
            <person name="Fraser-Liggett C.M."/>
            <person name="Ravel J."/>
            <person name="Rabinowicz P.D."/>
        </authorList>
    </citation>
    <scope>NUCLEOTIDE SEQUENCE [LARGE SCALE GENOMIC DNA]</scope>
    <source>
        <strain evidence="3">cv. Hale</strain>
    </source>
</reference>
<feature type="compositionally biased region" description="Polar residues" evidence="1">
    <location>
        <begin position="15"/>
        <end position="30"/>
    </location>
</feature>
<dbReference type="eggNOG" id="ENOG502QPSC">
    <property type="taxonomic scope" value="Eukaryota"/>
</dbReference>
<organism evidence="2 3">
    <name type="scientific">Ricinus communis</name>
    <name type="common">Castor bean</name>
    <dbReference type="NCBI Taxonomy" id="3988"/>
    <lineage>
        <taxon>Eukaryota</taxon>
        <taxon>Viridiplantae</taxon>
        <taxon>Streptophyta</taxon>
        <taxon>Embryophyta</taxon>
        <taxon>Tracheophyta</taxon>
        <taxon>Spermatophyta</taxon>
        <taxon>Magnoliopsida</taxon>
        <taxon>eudicotyledons</taxon>
        <taxon>Gunneridae</taxon>
        <taxon>Pentapetalae</taxon>
        <taxon>rosids</taxon>
        <taxon>fabids</taxon>
        <taxon>Malpighiales</taxon>
        <taxon>Euphorbiaceae</taxon>
        <taxon>Acalyphoideae</taxon>
        <taxon>Acalypheae</taxon>
        <taxon>Ricinus</taxon>
    </lineage>
</organism>
<dbReference type="InterPro" id="IPR011344">
    <property type="entry name" value="ssDNA-bd"/>
</dbReference>
<dbReference type="FunCoup" id="B9SU57">
    <property type="interactions" value="1031"/>
</dbReference>
<dbReference type="PANTHER" id="PTHR10302">
    <property type="entry name" value="SINGLE-STRANDED DNA-BINDING PROTEIN"/>
    <property type="match status" value="1"/>
</dbReference>
<feature type="region of interest" description="Disordered" evidence="1">
    <location>
        <begin position="1"/>
        <end position="45"/>
    </location>
</feature>
<evidence type="ECO:0000313" key="3">
    <source>
        <dbReference type="Proteomes" id="UP000008311"/>
    </source>
</evidence>
<proteinExistence type="predicted"/>
<dbReference type="AlphaFoldDB" id="B9SU57"/>
<feature type="compositionally biased region" description="Basic and acidic residues" evidence="1">
    <location>
        <begin position="1"/>
        <end position="10"/>
    </location>
</feature>
<dbReference type="GO" id="GO:0006260">
    <property type="term" value="P:DNA replication"/>
    <property type="evidence" value="ECO:0000318"/>
    <property type="project" value="GO_Central"/>
</dbReference>